<dbReference type="InterPro" id="IPR051531">
    <property type="entry name" value="N-acetyltransferase"/>
</dbReference>
<sequence>MAIKYIGDKLQFSYIKEEDLPSVCRMLEKENVCKWLFFGPNTHETTREYFTPLIESVKKSLDAKEIPKNPVFTIKTKEEGHFVGQCALLQIDYSPGAFLLGYQIDDICWHRSYGTEACEFLVYYAFFIAEGYRINGDCVSENTGSWKVMQKCGFKKEGCQRNYWHYNDNYYDRALYGLLKEDLNEDMISYYKEKFSGV</sequence>
<protein>
    <submittedName>
        <fullName evidence="2">GNAT family N-acetyltransferase</fullName>
    </submittedName>
</protein>
<dbReference type="GeneID" id="85230605"/>
<dbReference type="InterPro" id="IPR000182">
    <property type="entry name" value="GNAT_dom"/>
</dbReference>
<evidence type="ECO:0000313" key="3">
    <source>
        <dbReference type="Proteomes" id="UP001301797"/>
    </source>
</evidence>
<dbReference type="Gene3D" id="3.40.630.30">
    <property type="match status" value="1"/>
</dbReference>
<dbReference type="SUPFAM" id="SSF55729">
    <property type="entry name" value="Acyl-CoA N-acyltransferases (Nat)"/>
    <property type="match status" value="1"/>
</dbReference>
<accession>A0AA97FCV5</accession>
<dbReference type="PANTHER" id="PTHR43792:SF1">
    <property type="entry name" value="N-ACETYLTRANSFERASE DOMAIN-CONTAINING PROTEIN"/>
    <property type="match status" value="1"/>
</dbReference>
<dbReference type="Pfam" id="PF13302">
    <property type="entry name" value="Acetyltransf_3"/>
    <property type="match status" value="1"/>
</dbReference>
<dbReference type="PROSITE" id="PS51186">
    <property type="entry name" value="GNAT"/>
    <property type="match status" value="1"/>
</dbReference>
<organism evidence="2 3">
    <name type="scientific">Methanochimaera problematica</name>
    <dbReference type="NCBI Taxonomy" id="2609417"/>
    <lineage>
        <taxon>Archaea</taxon>
        <taxon>Methanobacteriati</taxon>
        <taxon>Methanobacteriota</taxon>
        <taxon>Stenosarchaea group</taxon>
        <taxon>Methanomicrobia</taxon>
        <taxon>Methanomicrobiales</taxon>
        <taxon>Methanomicrobiaceae</taxon>
        <taxon>Methanochimaera</taxon>
    </lineage>
</organism>
<dbReference type="AlphaFoldDB" id="A0AA97FCV5"/>
<feature type="domain" description="N-acetyltransferase" evidence="1">
    <location>
        <begin position="10"/>
        <end position="176"/>
    </location>
</feature>
<keyword evidence="3" id="KW-1185">Reference proteome</keyword>
<dbReference type="InterPro" id="IPR016181">
    <property type="entry name" value="Acyl_CoA_acyltransferase"/>
</dbReference>
<dbReference type="KEGG" id="mefw:F1737_10510"/>
<evidence type="ECO:0000313" key="2">
    <source>
        <dbReference type="EMBL" id="WOF17075.1"/>
    </source>
</evidence>
<reference evidence="2 3" key="1">
    <citation type="submission" date="2019-09" db="EMBL/GenBank/DDBJ databases">
        <title>The complete genome of Methanoplanus sp. FWC-SCC4.</title>
        <authorList>
            <person name="Chen S.-C."/>
            <person name="Zhou Y.-Z."/>
            <person name="Lai M.-C."/>
        </authorList>
    </citation>
    <scope>NUCLEOTIDE SEQUENCE [LARGE SCALE GENOMIC DNA]</scope>
    <source>
        <strain evidence="2 3">FWC-SCC4</strain>
    </source>
</reference>
<proteinExistence type="predicted"/>
<dbReference type="GO" id="GO:0016747">
    <property type="term" value="F:acyltransferase activity, transferring groups other than amino-acyl groups"/>
    <property type="evidence" value="ECO:0007669"/>
    <property type="project" value="InterPro"/>
</dbReference>
<evidence type="ECO:0000259" key="1">
    <source>
        <dbReference type="PROSITE" id="PS51186"/>
    </source>
</evidence>
<dbReference type="RefSeq" id="WP_317136530.1">
    <property type="nucleotide sequence ID" value="NZ_CP043875.1"/>
</dbReference>
<dbReference type="Proteomes" id="UP001301797">
    <property type="component" value="Chromosome"/>
</dbReference>
<gene>
    <name evidence="2" type="ORF">F1737_10510</name>
</gene>
<name>A0AA97FCV5_9EURY</name>
<dbReference type="PANTHER" id="PTHR43792">
    <property type="entry name" value="GNAT FAMILY, PUTATIVE (AFU_ORTHOLOGUE AFUA_3G00765)-RELATED-RELATED"/>
    <property type="match status" value="1"/>
</dbReference>
<dbReference type="EMBL" id="CP043875">
    <property type="protein sequence ID" value="WOF17075.1"/>
    <property type="molecule type" value="Genomic_DNA"/>
</dbReference>